<sequence>MARRFDTVDGVQMDRERLLRLVAAETEQIGKERFMNKLGQSARKFEEEMDRIQRLRENIIGAGGTPKY</sequence>
<gene>
    <name evidence="1" type="ORF">L917_14586</name>
</gene>
<dbReference type="AlphaFoldDB" id="W2KMT0"/>
<name>W2KMT0_PHYNI</name>
<dbReference type="Proteomes" id="UP000054423">
    <property type="component" value="Unassembled WGS sequence"/>
</dbReference>
<reference evidence="1" key="1">
    <citation type="submission" date="2013-11" db="EMBL/GenBank/DDBJ databases">
        <title>The Genome Sequence of Phytophthora parasitica CHvinca01.</title>
        <authorList>
            <consortium name="The Broad Institute Genomics Platform"/>
            <person name="Russ C."/>
            <person name="Tyler B."/>
            <person name="Panabieres F."/>
            <person name="Shan W."/>
            <person name="Tripathy S."/>
            <person name="Grunwald N."/>
            <person name="Machado M."/>
            <person name="Johnson C.S."/>
            <person name="Arredondo F."/>
            <person name="Hong C."/>
            <person name="Coffey M."/>
            <person name="Young S.K."/>
            <person name="Zeng Q."/>
            <person name="Gargeya S."/>
            <person name="Fitzgerald M."/>
            <person name="Abouelleil A."/>
            <person name="Alvarado L."/>
            <person name="Chapman S.B."/>
            <person name="Gainer-Dewar J."/>
            <person name="Goldberg J."/>
            <person name="Griggs A."/>
            <person name="Gujja S."/>
            <person name="Hansen M."/>
            <person name="Howarth C."/>
            <person name="Imamovic A."/>
            <person name="Ireland A."/>
            <person name="Larimer J."/>
            <person name="McCowan C."/>
            <person name="Murphy C."/>
            <person name="Pearson M."/>
            <person name="Poon T.W."/>
            <person name="Priest M."/>
            <person name="Roberts A."/>
            <person name="Saif S."/>
            <person name="Shea T."/>
            <person name="Sykes S."/>
            <person name="Wortman J."/>
            <person name="Nusbaum C."/>
            <person name="Birren B."/>
        </authorList>
    </citation>
    <scope>NUCLEOTIDE SEQUENCE [LARGE SCALE GENOMIC DNA]</scope>
    <source>
        <strain evidence="1">CHvinca01</strain>
    </source>
</reference>
<protein>
    <submittedName>
        <fullName evidence="1">Uncharacterized protein</fullName>
    </submittedName>
</protein>
<accession>W2KMT0</accession>
<evidence type="ECO:0000313" key="1">
    <source>
        <dbReference type="EMBL" id="ETL85934.1"/>
    </source>
</evidence>
<organism evidence="1">
    <name type="scientific">Phytophthora nicotianae</name>
    <name type="common">Potato buckeye rot agent</name>
    <name type="synonym">Phytophthora parasitica</name>
    <dbReference type="NCBI Taxonomy" id="4792"/>
    <lineage>
        <taxon>Eukaryota</taxon>
        <taxon>Sar</taxon>
        <taxon>Stramenopiles</taxon>
        <taxon>Oomycota</taxon>
        <taxon>Peronosporomycetes</taxon>
        <taxon>Peronosporales</taxon>
        <taxon>Peronosporaceae</taxon>
        <taxon>Phytophthora</taxon>
    </lineage>
</organism>
<dbReference type="EMBL" id="KI681474">
    <property type="protein sequence ID" value="ETL85934.1"/>
    <property type="molecule type" value="Genomic_DNA"/>
</dbReference>
<proteinExistence type="predicted"/>